<protein>
    <recommendedName>
        <fullName evidence="4">Ribosomal protein uL3 glutamine methyltransferase</fullName>
        <shortName evidence="4">uL3 MTase</shortName>
        <ecNumber evidence="4">2.1.1.298</ecNumber>
    </recommendedName>
    <alternativeName>
        <fullName evidence="4">N5-glutamine methyltransferase PrmB</fullName>
    </alternativeName>
</protein>
<keyword evidence="2 4" id="KW-0808">Transferase</keyword>
<dbReference type="Proteomes" id="UP001222087">
    <property type="component" value="Chromosome"/>
</dbReference>
<dbReference type="Gene3D" id="3.40.50.150">
    <property type="entry name" value="Vaccinia Virus protein VP39"/>
    <property type="match status" value="1"/>
</dbReference>
<evidence type="ECO:0000313" key="6">
    <source>
        <dbReference type="EMBL" id="WED42323.1"/>
    </source>
</evidence>
<organism evidence="6 7">
    <name type="scientific">Legionella cardiaca</name>
    <dbReference type="NCBI Taxonomy" id="1071983"/>
    <lineage>
        <taxon>Bacteria</taxon>
        <taxon>Pseudomonadati</taxon>
        <taxon>Pseudomonadota</taxon>
        <taxon>Gammaproteobacteria</taxon>
        <taxon>Legionellales</taxon>
        <taxon>Legionellaceae</taxon>
        <taxon>Legionella</taxon>
    </lineage>
</organism>
<dbReference type="PIRSF" id="PIRSF037167">
    <property type="entry name" value="Mtase_YfcB_prd"/>
    <property type="match status" value="1"/>
</dbReference>
<feature type="domain" description="Methyltransferase small" evidence="5">
    <location>
        <begin position="132"/>
        <end position="215"/>
    </location>
</feature>
<dbReference type="EMBL" id="CP119078">
    <property type="protein sequence ID" value="WED42323.1"/>
    <property type="molecule type" value="Genomic_DNA"/>
</dbReference>
<proteinExistence type="inferred from homology"/>
<dbReference type="GO" id="GO:0005840">
    <property type="term" value="C:ribosome"/>
    <property type="evidence" value="ECO:0007669"/>
    <property type="project" value="UniProtKB-KW"/>
</dbReference>
<dbReference type="PANTHER" id="PTHR47806">
    <property type="entry name" value="50S RIBOSOMAL PROTEIN L3 GLUTAMINE METHYLTRANSFERASE"/>
    <property type="match status" value="1"/>
</dbReference>
<dbReference type="NCBIfam" id="TIGR00536">
    <property type="entry name" value="hemK_fam"/>
    <property type="match status" value="1"/>
</dbReference>
<evidence type="ECO:0000256" key="4">
    <source>
        <dbReference type="HAMAP-Rule" id="MF_02125"/>
    </source>
</evidence>
<evidence type="ECO:0000313" key="7">
    <source>
        <dbReference type="Proteomes" id="UP001222087"/>
    </source>
</evidence>
<reference evidence="6 7" key="1">
    <citation type="submission" date="2023-02" db="EMBL/GenBank/DDBJ databases">
        <title>Genome Sequence of L. cardiaca H63T.</title>
        <authorList>
            <person name="Lopez A.E."/>
            <person name="Cianciotto N.P."/>
        </authorList>
    </citation>
    <scope>NUCLEOTIDE SEQUENCE [LARGE SCALE GENOMIC DNA]</scope>
    <source>
        <strain evidence="6 7">H63</strain>
    </source>
</reference>
<comment type="function">
    <text evidence="4">Methylates ribosomal protein uL3 on a specific glutamine residue.</text>
</comment>
<keyword evidence="1 4" id="KW-0489">Methyltransferase</keyword>
<gene>
    <name evidence="4 6" type="primary">prmB</name>
    <name evidence="6" type="ORF">PXX05_10340</name>
</gene>
<sequence length="307" mass="34274">MTDPYKMASADFATIIDFLRFGLSQANANDLYFGHGTDNAWDDIFSLVLESLHLPLDVNPSLLQARLSATEKEFLAKQLSRRIVDKIPVPYLTNNAYFCELPFYVDERVLIPRSPIAELIKQQFSPWLIAERVERVLDLCTGSGCIAIACSYAFPEAIVDAVDISTEALEVAAINCERHGVQDTVNLIESDCWAKVPAVRYDLIVSNPPYVGADEMQTLPTEYYHEPRLALEASNNGLAIVEKILAKAHDYLTDDGILVVEVGNSELALEEAFPHVPFTWLEFEYGGQGVFLLTCQQLKTYFSPQGN</sequence>
<keyword evidence="3 4" id="KW-0949">S-adenosyl-L-methionine</keyword>
<dbReference type="EC" id="2.1.1.298" evidence="4"/>
<evidence type="ECO:0000256" key="2">
    <source>
        <dbReference type="ARBA" id="ARBA00022679"/>
    </source>
</evidence>
<comment type="similarity">
    <text evidence="4">Belongs to the protein N5-glutamine methyltransferase family. PrmB subfamily.</text>
</comment>
<dbReference type="InterPro" id="IPR029063">
    <property type="entry name" value="SAM-dependent_MTases_sf"/>
</dbReference>
<dbReference type="SUPFAM" id="SSF53335">
    <property type="entry name" value="S-adenosyl-L-methionine-dependent methyltransferases"/>
    <property type="match status" value="1"/>
</dbReference>
<evidence type="ECO:0000259" key="5">
    <source>
        <dbReference type="Pfam" id="PF05175"/>
    </source>
</evidence>
<dbReference type="GO" id="GO:0008168">
    <property type="term" value="F:methyltransferase activity"/>
    <property type="evidence" value="ECO:0007669"/>
    <property type="project" value="UniProtKB-KW"/>
</dbReference>
<keyword evidence="6" id="KW-0689">Ribosomal protein</keyword>
<name>A0ABY8AP66_9GAMM</name>
<dbReference type="InterPro" id="IPR007848">
    <property type="entry name" value="Small_mtfrase_dom"/>
</dbReference>
<dbReference type="PROSITE" id="PS00092">
    <property type="entry name" value="N6_MTASE"/>
    <property type="match status" value="1"/>
</dbReference>
<accession>A0ABY8AP66</accession>
<evidence type="ECO:0000256" key="1">
    <source>
        <dbReference type="ARBA" id="ARBA00022603"/>
    </source>
</evidence>
<dbReference type="InterPro" id="IPR002052">
    <property type="entry name" value="DNA_methylase_N6_adenine_CS"/>
</dbReference>
<dbReference type="RefSeq" id="WP_275088148.1">
    <property type="nucleotide sequence ID" value="NZ_CP119078.1"/>
</dbReference>
<dbReference type="HAMAP" id="MF_02125">
    <property type="entry name" value="L3_methyltr_PrmB"/>
    <property type="match status" value="1"/>
</dbReference>
<dbReference type="InterPro" id="IPR017127">
    <property type="entry name" value="Ribosome_uL3_MTase"/>
</dbReference>
<evidence type="ECO:0000256" key="3">
    <source>
        <dbReference type="ARBA" id="ARBA00022691"/>
    </source>
</evidence>
<dbReference type="CDD" id="cd02440">
    <property type="entry name" value="AdoMet_MTases"/>
    <property type="match status" value="1"/>
</dbReference>
<dbReference type="NCBIfam" id="TIGR03533">
    <property type="entry name" value="L3_gln_methyl"/>
    <property type="match status" value="1"/>
</dbReference>
<dbReference type="GO" id="GO:0032259">
    <property type="term" value="P:methylation"/>
    <property type="evidence" value="ECO:0007669"/>
    <property type="project" value="UniProtKB-KW"/>
</dbReference>
<keyword evidence="6" id="KW-0687">Ribonucleoprotein</keyword>
<dbReference type="PANTHER" id="PTHR47806:SF1">
    <property type="entry name" value="RIBOSOMAL PROTEIN UL3 GLUTAMINE METHYLTRANSFERASE"/>
    <property type="match status" value="1"/>
</dbReference>
<dbReference type="InterPro" id="IPR004556">
    <property type="entry name" value="HemK-like"/>
</dbReference>
<comment type="catalytic activity">
    <reaction evidence="4">
        <text>L-glutaminyl-[ribosomal protein uL3] + S-adenosyl-L-methionine = N(5)-methyl-L-glutaminyl-[ribosomal protein uL3] + S-adenosyl-L-homocysteine + H(+)</text>
        <dbReference type="Rhea" id="RHEA:45020"/>
        <dbReference type="Rhea" id="RHEA-COMP:11063"/>
        <dbReference type="Rhea" id="RHEA-COMP:11064"/>
        <dbReference type="ChEBI" id="CHEBI:15378"/>
        <dbReference type="ChEBI" id="CHEBI:30011"/>
        <dbReference type="ChEBI" id="CHEBI:57856"/>
        <dbReference type="ChEBI" id="CHEBI:59789"/>
        <dbReference type="ChEBI" id="CHEBI:61891"/>
        <dbReference type="EC" id="2.1.1.298"/>
    </reaction>
</comment>
<dbReference type="Pfam" id="PF05175">
    <property type="entry name" value="MTS"/>
    <property type="match status" value="1"/>
</dbReference>
<keyword evidence="7" id="KW-1185">Reference proteome</keyword>